<dbReference type="KEGG" id="api:103309859"/>
<evidence type="ECO:0000313" key="8">
    <source>
        <dbReference type="EnsemblMetazoa" id="XP_029342821.1"/>
    </source>
</evidence>
<dbReference type="GO" id="GO:0005351">
    <property type="term" value="F:carbohydrate:proton symporter activity"/>
    <property type="evidence" value="ECO:0007669"/>
    <property type="project" value="TreeGrafter"/>
</dbReference>
<dbReference type="Proteomes" id="UP000007819">
    <property type="component" value="Chromosome A1"/>
</dbReference>
<dbReference type="PANTHER" id="PTHR48022">
    <property type="entry name" value="PLASTIDIC GLUCOSE TRANSPORTER 4"/>
    <property type="match status" value="1"/>
</dbReference>
<feature type="transmembrane region" description="Helical" evidence="6">
    <location>
        <begin position="12"/>
        <end position="34"/>
    </location>
</feature>
<evidence type="ECO:0000259" key="7">
    <source>
        <dbReference type="PROSITE" id="PS50850"/>
    </source>
</evidence>
<dbReference type="InterPro" id="IPR050360">
    <property type="entry name" value="MFS_Sugar_Transporters"/>
</dbReference>
<dbReference type="GO" id="GO:0016020">
    <property type="term" value="C:membrane"/>
    <property type="evidence" value="ECO:0007669"/>
    <property type="project" value="UniProtKB-SubCell"/>
</dbReference>
<dbReference type="InterPro" id="IPR036259">
    <property type="entry name" value="MFS_trans_sf"/>
</dbReference>
<keyword evidence="9" id="KW-1185">Reference proteome</keyword>
<feature type="transmembrane region" description="Helical" evidence="6">
    <location>
        <begin position="112"/>
        <end position="130"/>
    </location>
</feature>
<evidence type="ECO:0000256" key="1">
    <source>
        <dbReference type="ARBA" id="ARBA00004141"/>
    </source>
</evidence>
<accession>A0A8R2NNQ3</accession>
<protein>
    <recommendedName>
        <fullName evidence="7">Major facilitator superfamily (MFS) profile domain-containing protein</fullName>
    </recommendedName>
</protein>
<dbReference type="Pfam" id="PF00083">
    <property type="entry name" value="Sugar_tr"/>
    <property type="match status" value="1"/>
</dbReference>
<evidence type="ECO:0000256" key="4">
    <source>
        <dbReference type="ARBA" id="ARBA00022989"/>
    </source>
</evidence>
<evidence type="ECO:0000256" key="2">
    <source>
        <dbReference type="ARBA" id="ARBA00010992"/>
    </source>
</evidence>
<evidence type="ECO:0000313" key="9">
    <source>
        <dbReference type="Proteomes" id="UP000007819"/>
    </source>
</evidence>
<feature type="transmembrane region" description="Helical" evidence="6">
    <location>
        <begin position="40"/>
        <end position="67"/>
    </location>
</feature>
<keyword evidence="4 6" id="KW-1133">Transmembrane helix</keyword>
<feature type="transmembrane region" description="Helical" evidence="6">
    <location>
        <begin position="79"/>
        <end position="100"/>
    </location>
</feature>
<dbReference type="PANTHER" id="PTHR48022:SF2">
    <property type="entry name" value="PLASTIDIC GLUCOSE TRANSPORTER 4"/>
    <property type="match status" value="1"/>
</dbReference>
<name>A0A8R2NNQ3_ACYPI</name>
<dbReference type="RefSeq" id="XP_029342821.1">
    <property type="nucleotide sequence ID" value="XM_029486961.1"/>
</dbReference>
<keyword evidence="3 6" id="KW-0812">Transmembrane</keyword>
<dbReference type="Gene3D" id="1.20.1250.20">
    <property type="entry name" value="MFS general substrate transporter like domains"/>
    <property type="match status" value="1"/>
</dbReference>
<dbReference type="InterPro" id="IPR005828">
    <property type="entry name" value="MFS_sugar_transport-like"/>
</dbReference>
<comment type="similarity">
    <text evidence="2">Belongs to the major facilitator superfamily. Sugar transporter (TC 2.A.1.1) family.</text>
</comment>
<proteinExistence type="inferred from homology"/>
<reference evidence="8" key="2">
    <citation type="submission" date="2022-06" db="UniProtKB">
        <authorList>
            <consortium name="EnsemblMetazoa"/>
        </authorList>
    </citation>
    <scope>IDENTIFICATION</scope>
</reference>
<dbReference type="PROSITE" id="PS50850">
    <property type="entry name" value="MFS"/>
    <property type="match status" value="1"/>
</dbReference>
<feature type="domain" description="Major facilitator superfamily (MFS) profile" evidence="7">
    <location>
        <begin position="1"/>
        <end position="134"/>
    </location>
</feature>
<evidence type="ECO:0000256" key="6">
    <source>
        <dbReference type="SAM" id="Phobius"/>
    </source>
</evidence>
<dbReference type="AlphaFoldDB" id="A0A8R2NNQ3"/>
<comment type="subcellular location">
    <subcellularLocation>
        <location evidence="1">Membrane</location>
        <topology evidence="1">Multi-pass membrane protein</topology>
    </subcellularLocation>
</comment>
<dbReference type="InterPro" id="IPR020846">
    <property type="entry name" value="MFS_dom"/>
</dbReference>
<sequence length="146" mass="16861">MFLISKLGKRFLTLSTLLISSICYIMVGLIGVYWTNSKPLTAWLVLIFFLTAIFLASFGLMPIAWILLSEIFPMKSRNITCSAGTAYSYLLIFFMIKYYLDFSKFVNFYNTFTIFGISGLFGAVYFYFYLPETENKTLQDISAFFK</sequence>
<dbReference type="OrthoDB" id="6630120at2759"/>
<keyword evidence="5 6" id="KW-0472">Membrane</keyword>
<dbReference type="GeneID" id="103309859"/>
<evidence type="ECO:0000256" key="3">
    <source>
        <dbReference type="ARBA" id="ARBA00022692"/>
    </source>
</evidence>
<dbReference type="EnsemblMetazoa" id="XM_029486961.1">
    <property type="protein sequence ID" value="XP_029342821.1"/>
    <property type="gene ID" value="LOC103309859"/>
</dbReference>
<dbReference type="SUPFAM" id="SSF103473">
    <property type="entry name" value="MFS general substrate transporter"/>
    <property type="match status" value="1"/>
</dbReference>
<evidence type="ECO:0000256" key="5">
    <source>
        <dbReference type="ARBA" id="ARBA00023136"/>
    </source>
</evidence>
<reference evidence="9" key="1">
    <citation type="submission" date="2010-06" db="EMBL/GenBank/DDBJ databases">
        <authorList>
            <person name="Jiang H."/>
            <person name="Abraham K."/>
            <person name="Ali S."/>
            <person name="Alsbrooks S.L."/>
            <person name="Anim B.N."/>
            <person name="Anosike U.S."/>
            <person name="Attaway T."/>
            <person name="Bandaranaike D.P."/>
            <person name="Battles P.K."/>
            <person name="Bell S.N."/>
            <person name="Bell A.V."/>
            <person name="Beltran B."/>
            <person name="Bickham C."/>
            <person name="Bustamante Y."/>
            <person name="Caleb T."/>
            <person name="Canada A."/>
            <person name="Cardenas V."/>
            <person name="Carter K."/>
            <person name="Chacko J."/>
            <person name="Chandrabose M.N."/>
            <person name="Chavez D."/>
            <person name="Chavez A."/>
            <person name="Chen L."/>
            <person name="Chu H.-S."/>
            <person name="Claassen K.J."/>
            <person name="Cockrell R."/>
            <person name="Collins M."/>
            <person name="Cooper J.A."/>
            <person name="Cree A."/>
            <person name="Curry S.M."/>
            <person name="Da Y."/>
            <person name="Dao M.D."/>
            <person name="Das B."/>
            <person name="Davila M.-L."/>
            <person name="Davy-Carroll L."/>
            <person name="Denson S."/>
            <person name="Dinh H."/>
            <person name="Ebong V.E."/>
            <person name="Edwards J.R."/>
            <person name="Egan A."/>
            <person name="El-Daye J."/>
            <person name="Escobedo L."/>
            <person name="Fernandez S."/>
            <person name="Fernando P.R."/>
            <person name="Flagg N."/>
            <person name="Forbes L.D."/>
            <person name="Fowler R.G."/>
            <person name="Fu Q."/>
            <person name="Gabisi R.A."/>
            <person name="Ganer J."/>
            <person name="Garbino Pronczuk A."/>
            <person name="Garcia R.M."/>
            <person name="Garner T."/>
            <person name="Garrett T.E."/>
            <person name="Gonzalez D.A."/>
            <person name="Hamid H."/>
            <person name="Hawkins E.S."/>
            <person name="Hirani K."/>
            <person name="Hogues M.E."/>
            <person name="Hollins B."/>
            <person name="Hsiao C.-H."/>
            <person name="Jabil R."/>
            <person name="James M.L."/>
            <person name="Jhangiani S.N."/>
            <person name="Johnson B."/>
            <person name="Johnson Q."/>
            <person name="Joshi V."/>
            <person name="Kalu J.B."/>
            <person name="Kam C."/>
            <person name="Kashfia A."/>
            <person name="Keebler J."/>
            <person name="Kisamo H."/>
            <person name="Kovar C.L."/>
            <person name="Lago L.A."/>
            <person name="Lai C.-Y."/>
            <person name="Laidlaw J."/>
            <person name="Lara F."/>
            <person name="Le T.-K."/>
            <person name="Lee S.L."/>
            <person name="Legall F.H."/>
            <person name="Lemon S.J."/>
            <person name="Lewis L.R."/>
            <person name="Li B."/>
            <person name="Liu Y."/>
            <person name="Liu Y.-S."/>
            <person name="Lopez J."/>
            <person name="Lozado R.J."/>
            <person name="Lu J."/>
            <person name="Madu R.C."/>
            <person name="Maheshwari M."/>
            <person name="Maheshwari R."/>
            <person name="Malloy K."/>
            <person name="Martinez E."/>
            <person name="Mathew T."/>
            <person name="Mercado I.C."/>
            <person name="Mercado C."/>
            <person name="Meyer B."/>
            <person name="Montgomery K."/>
            <person name="Morgan M.B."/>
            <person name="Munidasa M."/>
            <person name="Nazareth L.V."/>
            <person name="Nelson J."/>
            <person name="Ng B.M."/>
            <person name="Nguyen N.B."/>
            <person name="Nguyen P.Q."/>
            <person name="Nguyen T."/>
            <person name="Obregon M."/>
            <person name="Okwuonu G.O."/>
            <person name="Onwere C.G."/>
            <person name="Orozco G."/>
            <person name="Parra A."/>
            <person name="Patel S."/>
            <person name="Patil S."/>
            <person name="Perez A."/>
            <person name="Perez Y."/>
            <person name="Pham C."/>
            <person name="Primus E.L."/>
            <person name="Pu L.-L."/>
            <person name="Puazo M."/>
            <person name="Qin X."/>
            <person name="Quiroz J.B."/>
            <person name="Reese J."/>
            <person name="Richards S."/>
            <person name="Rives C.M."/>
            <person name="Robberts R."/>
            <person name="Ruiz S.J."/>
            <person name="Ruiz M.J."/>
            <person name="Santibanez J."/>
            <person name="Schneider B.W."/>
            <person name="Sisson I."/>
            <person name="Smith M."/>
            <person name="Sodergren E."/>
            <person name="Song X.-Z."/>
            <person name="Song B.B."/>
            <person name="Summersgill H."/>
            <person name="Thelus R."/>
            <person name="Thornton R.D."/>
            <person name="Trejos Z.Y."/>
            <person name="Usmani K."/>
            <person name="Vattathil S."/>
            <person name="Villasana D."/>
            <person name="Walker D.L."/>
            <person name="Wang S."/>
            <person name="Wang K."/>
            <person name="White C.S."/>
            <person name="Williams A.C."/>
            <person name="Williamson J."/>
            <person name="Wilson K."/>
            <person name="Woghiren I.O."/>
            <person name="Woodworth J.R."/>
            <person name="Worley K.C."/>
            <person name="Wright R.A."/>
            <person name="Wu W."/>
            <person name="Young L."/>
            <person name="Zhang L."/>
            <person name="Zhang J."/>
            <person name="Zhu Y."/>
            <person name="Muzny D.M."/>
            <person name="Weinstock G."/>
            <person name="Gibbs R.A."/>
        </authorList>
    </citation>
    <scope>NUCLEOTIDE SEQUENCE [LARGE SCALE GENOMIC DNA]</scope>
    <source>
        <strain evidence="9">LSR1</strain>
    </source>
</reference>
<organism evidence="8 9">
    <name type="scientific">Acyrthosiphon pisum</name>
    <name type="common">Pea aphid</name>
    <dbReference type="NCBI Taxonomy" id="7029"/>
    <lineage>
        <taxon>Eukaryota</taxon>
        <taxon>Metazoa</taxon>
        <taxon>Ecdysozoa</taxon>
        <taxon>Arthropoda</taxon>
        <taxon>Hexapoda</taxon>
        <taxon>Insecta</taxon>
        <taxon>Pterygota</taxon>
        <taxon>Neoptera</taxon>
        <taxon>Paraneoptera</taxon>
        <taxon>Hemiptera</taxon>
        <taxon>Sternorrhyncha</taxon>
        <taxon>Aphidomorpha</taxon>
        <taxon>Aphidoidea</taxon>
        <taxon>Aphididae</taxon>
        <taxon>Macrosiphini</taxon>
        <taxon>Acyrthosiphon</taxon>
    </lineage>
</organism>